<organism evidence="1">
    <name type="scientific">bioreactor metagenome</name>
    <dbReference type="NCBI Taxonomy" id="1076179"/>
    <lineage>
        <taxon>unclassified sequences</taxon>
        <taxon>metagenomes</taxon>
        <taxon>ecological metagenomes</taxon>
    </lineage>
</organism>
<sequence>MINHHSLKLAIRLSFVIAVLLTTCSLSGCELQNEYPDAFCLSKSIINSYTTAAASGSFTIPEHIKASTPEYSVPSVSIDAEVITPDTTKYPIVMVKKKEFSCADLQSIIDICTGTRTVLYSDFTLGKSEWLTKIDALNELPSSELVRDDWRTFIKDNYKSAPDVGSNQEITIQDYYKSTPQNAYAQNQYGGWSQFYFSKDSNLFIYYRDVFMTVNTLSEFSEDQFDEEYESLARFTWRTPGKPDISEDYAFNIAQNYINSLHTQLSLFEAEPCSVIVDDCKKTVGWMFTFTRNISGMQFPFLNGWIYANPYEPPRFVSMWGPEVLRIAVDQTGLCVIWWGGASELKNTIANSIALEPFELIVEKIPEQFIKLYKTHINAAGAGLHFEVTKITLCTSLLAYSDKQNQAVYIPAWCIDYQRRWENSDELLDVGQLYLSAIDGSYIEPRMLTSEATRLLQHLD</sequence>
<proteinExistence type="predicted"/>
<name>A0A644Z6I9_9ZZZZ</name>
<gene>
    <name evidence="1" type="ORF">SDC9_80282</name>
</gene>
<dbReference type="AlphaFoldDB" id="A0A644Z6I9"/>
<dbReference type="EMBL" id="VSSQ01006737">
    <property type="protein sequence ID" value="MPM33704.1"/>
    <property type="molecule type" value="Genomic_DNA"/>
</dbReference>
<accession>A0A644Z6I9</accession>
<reference evidence="1" key="1">
    <citation type="submission" date="2019-08" db="EMBL/GenBank/DDBJ databases">
        <authorList>
            <person name="Kucharzyk K."/>
            <person name="Murdoch R.W."/>
            <person name="Higgins S."/>
            <person name="Loffler F."/>
        </authorList>
    </citation>
    <scope>NUCLEOTIDE SEQUENCE</scope>
</reference>
<evidence type="ECO:0000313" key="1">
    <source>
        <dbReference type="EMBL" id="MPM33704.1"/>
    </source>
</evidence>
<comment type="caution">
    <text evidence="1">The sequence shown here is derived from an EMBL/GenBank/DDBJ whole genome shotgun (WGS) entry which is preliminary data.</text>
</comment>
<protein>
    <submittedName>
        <fullName evidence="1">Uncharacterized protein</fullName>
    </submittedName>
</protein>